<dbReference type="Proteomes" id="UP001497482">
    <property type="component" value="Chromosome 10"/>
</dbReference>
<gene>
    <name evidence="2" type="ORF">KC01_LOCUS2873</name>
</gene>
<feature type="compositionally biased region" description="Polar residues" evidence="1">
    <location>
        <begin position="134"/>
        <end position="154"/>
    </location>
</feature>
<organism evidence="2 3">
    <name type="scientific">Knipowitschia caucasica</name>
    <name type="common">Caucasian dwarf goby</name>
    <name type="synonym">Pomatoschistus caucasicus</name>
    <dbReference type="NCBI Taxonomy" id="637954"/>
    <lineage>
        <taxon>Eukaryota</taxon>
        <taxon>Metazoa</taxon>
        <taxon>Chordata</taxon>
        <taxon>Craniata</taxon>
        <taxon>Vertebrata</taxon>
        <taxon>Euteleostomi</taxon>
        <taxon>Actinopterygii</taxon>
        <taxon>Neopterygii</taxon>
        <taxon>Teleostei</taxon>
        <taxon>Neoteleostei</taxon>
        <taxon>Acanthomorphata</taxon>
        <taxon>Gobiaria</taxon>
        <taxon>Gobiiformes</taxon>
        <taxon>Gobioidei</taxon>
        <taxon>Gobiidae</taxon>
        <taxon>Gobiinae</taxon>
        <taxon>Knipowitschia</taxon>
    </lineage>
</organism>
<name>A0AAV2J278_KNICA</name>
<feature type="compositionally biased region" description="Basic and acidic residues" evidence="1">
    <location>
        <begin position="91"/>
        <end position="109"/>
    </location>
</feature>
<evidence type="ECO:0000313" key="2">
    <source>
        <dbReference type="EMBL" id="CAL1570611.1"/>
    </source>
</evidence>
<proteinExistence type="predicted"/>
<protein>
    <submittedName>
        <fullName evidence="2">Uncharacterized protein</fullName>
    </submittedName>
</protein>
<evidence type="ECO:0000256" key="1">
    <source>
        <dbReference type="SAM" id="MobiDB-lite"/>
    </source>
</evidence>
<sequence>MRSPWFFPLSCGLSNEPVDNGASPPRSAEGLAAIGPTMRSAHGKTVPWTVPRSNGDHTADPEEPPTGTGTPEPEGNQEHLKSTGSTTRGHPHPEQSEGPDPQREHRDTSSTHARGTDPSGRPSSTASRRGPGCGSTTPVASSPREGTTTGSTARKNGPNRSVDHVQLVICGASQPVGTEVVCAMPELLGAGIGPGLS</sequence>
<accession>A0AAV2J278</accession>
<dbReference type="EMBL" id="OZ035832">
    <property type="protein sequence ID" value="CAL1570611.1"/>
    <property type="molecule type" value="Genomic_DNA"/>
</dbReference>
<keyword evidence="3" id="KW-1185">Reference proteome</keyword>
<evidence type="ECO:0000313" key="3">
    <source>
        <dbReference type="Proteomes" id="UP001497482"/>
    </source>
</evidence>
<feature type="compositionally biased region" description="Low complexity" evidence="1">
    <location>
        <begin position="65"/>
        <end position="74"/>
    </location>
</feature>
<reference evidence="2 3" key="1">
    <citation type="submission" date="2024-04" db="EMBL/GenBank/DDBJ databases">
        <authorList>
            <person name="Waldvogel A.-M."/>
            <person name="Schoenle A."/>
        </authorList>
    </citation>
    <scope>NUCLEOTIDE SEQUENCE [LARGE SCALE GENOMIC DNA]</scope>
</reference>
<dbReference type="AlphaFoldDB" id="A0AAV2J278"/>
<feature type="region of interest" description="Disordered" evidence="1">
    <location>
        <begin position="1"/>
        <end position="161"/>
    </location>
</feature>